<dbReference type="Proteomes" id="UP001224775">
    <property type="component" value="Unassembled WGS sequence"/>
</dbReference>
<keyword evidence="6" id="KW-1185">Reference proteome</keyword>
<dbReference type="EC" id="3.1.3.7" evidence="2"/>
<protein>
    <recommendedName>
        <fullName evidence="2">3'(2'),5'-bisphosphate nucleotidase</fullName>
        <ecNumber evidence="2">3.1.3.7</ecNumber>
    </recommendedName>
</protein>
<dbReference type="SUPFAM" id="SSF56655">
    <property type="entry name" value="Carbohydrate phosphatase"/>
    <property type="match status" value="1"/>
</dbReference>
<evidence type="ECO:0000256" key="3">
    <source>
        <dbReference type="PIRSR" id="PIRSR600760-2"/>
    </source>
</evidence>
<dbReference type="Gene3D" id="3.30.540.10">
    <property type="entry name" value="Fructose-1,6-Bisphosphatase, subunit A, domain 1"/>
    <property type="match status" value="1"/>
</dbReference>
<keyword evidence="4" id="KW-0732">Signal</keyword>
<sequence>MQILSLAVVAVVSMTEAFAPVALSSRRSVDSTLQASDKPLTELCEITKEACDAVQPMLNELYSQIKIGTGVADTAAFKSDATFFTIADGIVQHMFIEYLFAGDKFAEIVGEEDDSVVNILETPFTVDDLVVPDEFEELVTETLAKVQALSSRIDANAYKDLTVFVDPIDGTREFATGKGDKVTILVGYNDPAGHPQAGIIYRPLTTPNYWASGAKSEGFKDGVLDTPDEINSKGLLITDGKVSPFIMSTIENSGMNMVPSLASGNRVLMLVEGKAGAYIRDTGGFAKWDTSGPQAVLEAHGGVMAKLPEFLVDKSMVSYTHLKTPLNLDFCKMSVGLTLSNAKDKAMFIPGLDSIVKDVHLVKEYSCLQGLVALAPTKMEAFYLNAIHSAMNNIKKKSPPTYT</sequence>
<dbReference type="InterPro" id="IPR000760">
    <property type="entry name" value="Inositol_monophosphatase-like"/>
</dbReference>
<comment type="cofactor">
    <cofactor evidence="3">
        <name>Mg(2+)</name>
        <dbReference type="ChEBI" id="CHEBI:18420"/>
    </cofactor>
</comment>
<name>A0AAD9DFT6_9STRA</name>
<feature type="binding site" evidence="3">
    <location>
        <position position="166"/>
    </location>
    <ligand>
        <name>Mg(2+)</name>
        <dbReference type="ChEBI" id="CHEBI:18420"/>
        <label>1</label>
        <note>catalytic</note>
    </ligand>
</feature>
<accession>A0AAD9DFT6</accession>
<dbReference type="Pfam" id="PF00459">
    <property type="entry name" value="Inositol_P"/>
    <property type="match status" value="1"/>
</dbReference>
<evidence type="ECO:0000313" key="6">
    <source>
        <dbReference type="Proteomes" id="UP001224775"/>
    </source>
</evidence>
<feature type="chain" id="PRO_5042197335" description="3'(2'),5'-bisphosphate nucleotidase" evidence="4">
    <location>
        <begin position="18"/>
        <end position="403"/>
    </location>
</feature>
<organism evidence="5 6">
    <name type="scientific">Skeletonema marinoi</name>
    <dbReference type="NCBI Taxonomy" id="267567"/>
    <lineage>
        <taxon>Eukaryota</taxon>
        <taxon>Sar</taxon>
        <taxon>Stramenopiles</taxon>
        <taxon>Ochrophyta</taxon>
        <taxon>Bacillariophyta</taxon>
        <taxon>Coscinodiscophyceae</taxon>
        <taxon>Thalassiosirophycidae</taxon>
        <taxon>Thalassiosirales</taxon>
        <taxon>Skeletonemataceae</taxon>
        <taxon>Skeletonema</taxon>
        <taxon>Skeletonema marinoi-dohrnii complex</taxon>
    </lineage>
</organism>
<dbReference type="GO" id="GO:0008441">
    <property type="term" value="F:3'(2'),5'-bisphosphate nucleotidase activity"/>
    <property type="evidence" value="ECO:0007669"/>
    <property type="project" value="UniProtKB-EC"/>
</dbReference>
<feature type="binding site" evidence="3">
    <location>
        <position position="169"/>
    </location>
    <ligand>
        <name>Mg(2+)</name>
        <dbReference type="ChEBI" id="CHEBI:18420"/>
        <label>1</label>
        <note>catalytic</note>
    </ligand>
</feature>
<comment type="similarity">
    <text evidence="1">Belongs to the inositol monophosphatase superfamily.</text>
</comment>
<feature type="binding site" evidence="3">
    <location>
        <position position="168"/>
    </location>
    <ligand>
        <name>Mg(2+)</name>
        <dbReference type="ChEBI" id="CHEBI:18420"/>
        <label>1</label>
        <note>catalytic</note>
    </ligand>
</feature>
<feature type="signal peptide" evidence="4">
    <location>
        <begin position="1"/>
        <end position="17"/>
    </location>
</feature>
<evidence type="ECO:0000313" key="5">
    <source>
        <dbReference type="EMBL" id="KAK1744614.1"/>
    </source>
</evidence>
<dbReference type="AlphaFoldDB" id="A0AAD9DFT6"/>
<proteinExistence type="inferred from homology"/>
<comment type="caution">
    <text evidence="5">The sequence shown here is derived from an EMBL/GenBank/DDBJ whole genome shotgun (WGS) entry which is preliminary data.</text>
</comment>
<evidence type="ECO:0000256" key="4">
    <source>
        <dbReference type="SAM" id="SignalP"/>
    </source>
</evidence>
<dbReference type="Gene3D" id="3.40.190.80">
    <property type="match status" value="1"/>
</dbReference>
<reference evidence="5" key="1">
    <citation type="submission" date="2023-06" db="EMBL/GenBank/DDBJ databases">
        <title>Survivors Of The Sea: Transcriptome response of Skeletonema marinoi to long-term dormancy.</title>
        <authorList>
            <person name="Pinder M.I.M."/>
            <person name="Kourtchenko O."/>
            <person name="Robertson E.K."/>
            <person name="Larsson T."/>
            <person name="Maumus F."/>
            <person name="Osuna-Cruz C.M."/>
            <person name="Vancaester E."/>
            <person name="Stenow R."/>
            <person name="Vandepoele K."/>
            <person name="Ploug H."/>
            <person name="Bruchert V."/>
            <person name="Godhe A."/>
            <person name="Topel M."/>
        </authorList>
    </citation>
    <scope>NUCLEOTIDE SEQUENCE</scope>
    <source>
        <strain evidence="5">R05AC</strain>
    </source>
</reference>
<keyword evidence="5" id="KW-0378">Hydrolase</keyword>
<dbReference type="PANTHER" id="PTHR43028:SF5">
    <property type="entry name" value="3'(2'),5'-BISPHOSPHATE NUCLEOTIDASE 1"/>
    <property type="match status" value="1"/>
</dbReference>
<evidence type="ECO:0000256" key="2">
    <source>
        <dbReference type="ARBA" id="ARBA00012633"/>
    </source>
</evidence>
<dbReference type="EMBL" id="JATAAI010000007">
    <property type="protein sequence ID" value="KAK1744614.1"/>
    <property type="molecule type" value="Genomic_DNA"/>
</dbReference>
<feature type="binding site" evidence="3">
    <location>
        <position position="111"/>
    </location>
    <ligand>
        <name>Mg(2+)</name>
        <dbReference type="ChEBI" id="CHEBI:18420"/>
        <label>1</label>
        <note>catalytic</note>
    </ligand>
</feature>
<gene>
    <name evidence="5" type="ORF">QTG54_005147</name>
</gene>
<evidence type="ECO:0000256" key="1">
    <source>
        <dbReference type="ARBA" id="ARBA00009759"/>
    </source>
</evidence>
<keyword evidence="3" id="KW-0460">Magnesium</keyword>
<dbReference type="InterPro" id="IPR050725">
    <property type="entry name" value="CysQ/Inositol_MonoPase"/>
</dbReference>
<dbReference type="GO" id="GO:0046872">
    <property type="term" value="F:metal ion binding"/>
    <property type="evidence" value="ECO:0007669"/>
    <property type="project" value="UniProtKB-KW"/>
</dbReference>
<dbReference type="PANTHER" id="PTHR43028">
    <property type="entry name" value="3'(2'),5'-BISPHOSPHATE NUCLEOTIDASE 1"/>
    <property type="match status" value="1"/>
</dbReference>
<feature type="binding site" evidence="3">
    <location>
        <position position="289"/>
    </location>
    <ligand>
        <name>Mg(2+)</name>
        <dbReference type="ChEBI" id="CHEBI:18420"/>
        <label>1</label>
        <note>catalytic</note>
    </ligand>
</feature>
<keyword evidence="3" id="KW-0479">Metal-binding</keyword>